<accession>A0ABU4ST65</accession>
<evidence type="ECO:0000313" key="1">
    <source>
        <dbReference type="EMBL" id="MDX8028958.1"/>
    </source>
</evidence>
<keyword evidence="2" id="KW-1185">Reference proteome</keyword>
<organism evidence="1 2">
    <name type="scientific">Lentzea miocenica</name>
    <dbReference type="NCBI Taxonomy" id="3095431"/>
    <lineage>
        <taxon>Bacteria</taxon>
        <taxon>Bacillati</taxon>
        <taxon>Actinomycetota</taxon>
        <taxon>Actinomycetes</taxon>
        <taxon>Pseudonocardiales</taxon>
        <taxon>Pseudonocardiaceae</taxon>
        <taxon>Lentzea</taxon>
    </lineage>
</organism>
<protein>
    <submittedName>
        <fullName evidence="1">Uncharacterized protein</fullName>
    </submittedName>
</protein>
<dbReference type="EMBL" id="JAXAVW010000001">
    <property type="protein sequence ID" value="MDX8028958.1"/>
    <property type="molecule type" value="Genomic_DNA"/>
</dbReference>
<evidence type="ECO:0000313" key="2">
    <source>
        <dbReference type="Proteomes" id="UP001285521"/>
    </source>
</evidence>
<sequence>MSATIQGGTCSGSRDRRFWHGLALGTTQTTTITRTIMAAPGITAAHHRQSHCSILLPGTFVFSIPACKTPAVAQAAATCRARNTGALGEVCQNFLSRMLPASGSHSPDSALGL</sequence>
<name>A0ABU4ST65_9PSEU</name>
<dbReference type="Proteomes" id="UP001285521">
    <property type="component" value="Unassembled WGS sequence"/>
</dbReference>
<comment type="caution">
    <text evidence="1">The sequence shown here is derived from an EMBL/GenBank/DDBJ whole genome shotgun (WGS) entry which is preliminary data.</text>
</comment>
<dbReference type="RefSeq" id="WP_319963959.1">
    <property type="nucleotide sequence ID" value="NZ_JAXAVW010000001.1"/>
</dbReference>
<reference evidence="1 2" key="1">
    <citation type="submission" date="2023-11" db="EMBL/GenBank/DDBJ databases">
        <title>Lentzea sokolovensis, sp. nov., Lentzea kristufkii, sp. nov., and Lentzea miocenensis, sp. nov., rare actinobacteria from Sokolov Coal Basin, Miocene lacustrine sediment, Czech Republic.</title>
        <authorList>
            <person name="Lara A."/>
            <person name="Kotroba L."/>
            <person name="Nouioui I."/>
            <person name="Neumann-Schaal M."/>
            <person name="Mast Y."/>
            <person name="Chronakova A."/>
        </authorList>
    </citation>
    <scope>NUCLEOTIDE SEQUENCE [LARGE SCALE GENOMIC DNA]</scope>
    <source>
        <strain evidence="1 2">BCCO 10_0856</strain>
    </source>
</reference>
<gene>
    <name evidence="1" type="ORF">SK803_01990</name>
</gene>
<reference evidence="1 2" key="2">
    <citation type="submission" date="2023-11" db="EMBL/GenBank/DDBJ databases">
        <authorList>
            <person name="Lara A.C."/>
            <person name="Chronakova A."/>
        </authorList>
    </citation>
    <scope>NUCLEOTIDE SEQUENCE [LARGE SCALE GENOMIC DNA]</scope>
    <source>
        <strain evidence="1 2">BCCO 10_0856</strain>
    </source>
</reference>
<proteinExistence type="predicted"/>